<dbReference type="RefSeq" id="WP_207859519.1">
    <property type="nucleotide sequence ID" value="NZ_JAFREP010000013.1"/>
</dbReference>
<evidence type="ECO:0008006" key="3">
    <source>
        <dbReference type="Google" id="ProtNLM"/>
    </source>
</evidence>
<proteinExistence type="predicted"/>
<dbReference type="Gene3D" id="2.60.40.3140">
    <property type="match status" value="1"/>
</dbReference>
<evidence type="ECO:0000313" key="1">
    <source>
        <dbReference type="EMBL" id="MBO1319613.1"/>
    </source>
</evidence>
<dbReference type="Gene3D" id="3.10.620.30">
    <property type="match status" value="1"/>
</dbReference>
<dbReference type="Proteomes" id="UP000664417">
    <property type="component" value="Unassembled WGS sequence"/>
</dbReference>
<reference evidence="1" key="1">
    <citation type="submission" date="2021-03" db="EMBL/GenBank/DDBJ databases">
        <authorList>
            <person name="Wang G."/>
        </authorList>
    </citation>
    <scope>NUCLEOTIDE SEQUENCE</scope>
    <source>
        <strain evidence="1">KCTC 12899</strain>
    </source>
</reference>
<keyword evidence="2" id="KW-1185">Reference proteome</keyword>
<dbReference type="EMBL" id="JAFREP010000013">
    <property type="protein sequence ID" value="MBO1319613.1"/>
    <property type="molecule type" value="Genomic_DNA"/>
</dbReference>
<accession>A0A8J7QJY0</accession>
<organism evidence="1 2">
    <name type="scientific">Acanthopleuribacter pedis</name>
    <dbReference type="NCBI Taxonomy" id="442870"/>
    <lineage>
        <taxon>Bacteria</taxon>
        <taxon>Pseudomonadati</taxon>
        <taxon>Acidobacteriota</taxon>
        <taxon>Holophagae</taxon>
        <taxon>Acanthopleuribacterales</taxon>
        <taxon>Acanthopleuribacteraceae</taxon>
        <taxon>Acanthopleuribacter</taxon>
    </lineage>
</organism>
<comment type="caution">
    <text evidence="1">The sequence shown here is derived from an EMBL/GenBank/DDBJ whole genome shotgun (WGS) entry which is preliminary data.</text>
</comment>
<evidence type="ECO:0000313" key="2">
    <source>
        <dbReference type="Proteomes" id="UP000664417"/>
    </source>
</evidence>
<protein>
    <recommendedName>
        <fullName evidence="3">DUF3857 domain-containing protein</fullName>
    </recommendedName>
</protein>
<sequence length="661" mass="74246">MNLYRTATLLLLGLMFLQCSQSKRVTYLPGETGSGATAQSPTAAELTQQYGEVPGVMLNYERTLEHVITSGFLPHAAKWRYFELHRRNYLVLDPKDATLGTFSFNLERGDTFKVANLFVRQPDGQTKTFTADDFQAKVHADGSTTYKFAYPGLIQGTVIDEQIEVFRANPFKNPPLYHDVPLQFAIPCKRVIFSYAYPDWWKIKVKEVAENQRLDFKVQHNSAGNKRILRYEQTDVPAVIEEPMSPWFKEKALYAELMVTELKVGDTFYKAPRHWEAMGNDLRAGVHRNRATFSSRVARVALKVTKGLDDPAAKLDAIVTYVQEQVDPTGGDVGNFAKILAEKRGNPFMNTALTMEMLRHVGINSEFLMIHSAADGHFDTNFISSGQFTFPALRVKLERKLYFVLPYIQGMPIDHLPQPLQGQHALIADQSGRARIVKIPEGNLAENGEQESLDLVLREDGVVEVAERKVLRGSRAVSARAELGDLSEEERETRLRDWITFNDGAPTQVEVKVVDLADHKKPLQIKLTYQIDNALVVTPEEVLFRPSGLFRALRELSVKTDVAERRSDVVVPYDLMMEKTVSLTYPEHWRLVEPPQAVSLSNQFGEVKAAVDAAPGSFSMARRISLNKTRQDKRSFGALLELAGAGRADLATLVFEKGTAP</sequence>
<gene>
    <name evidence="1" type="ORF">J3U88_14145</name>
</gene>
<name>A0A8J7QJY0_9BACT</name>
<dbReference type="AlphaFoldDB" id="A0A8J7QJY0"/>
<dbReference type="Gene3D" id="2.60.120.1130">
    <property type="match status" value="1"/>
</dbReference>